<sequence>MIDWLGGTKAAAAASTGAKAPSTSICLMWKLPTVCRLPSQRWALFAIAAAAAAVEVPILTVESRADDNQ</sequence>
<proteinExistence type="predicted"/>
<comment type="caution">
    <text evidence="1">The sequence shown here is derived from an EMBL/GenBank/DDBJ whole genome shotgun (WGS) entry which is preliminary data.</text>
</comment>
<accession>A0ABD2WV47</accession>
<dbReference type="Proteomes" id="UP001627154">
    <property type="component" value="Unassembled WGS sequence"/>
</dbReference>
<gene>
    <name evidence="1" type="ORF">TKK_009554</name>
</gene>
<reference evidence="1 2" key="1">
    <citation type="journal article" date="2024" name="bioRxiv">
        <title>A reference genome for Trichogramma kaykai: A tiny desert-dwelling parasitoid wasp with competing sex-ratio distorters.</title>
        <authorList>
            <person name="Culotta J."/>
            <person name="Lindsey A.R."/>
        </authorList>
    </citation>
    <scope>NUCLEOTIDE SEQUENCE [LARGE SCALE GENOMIC DNA]</scope>
    <source>
        <strain evidence="1 2">KSX58</strain>
    </source>
</reference>
<organism evidence="1 2">
    <name type="scientific">Trichogramma kaykai</name>
    <dbReference type="NCBI Taxonomy" id="54128"/>
    <lineage>
        <taxon>Eukaryota</taxon>
        <taxon>Metazoa</taxon>
        <taxon>Ecdysozoa</taxon>
        <taxon>Arthropoda</taxon>
        <taxon>Hexapoda</taxon>
        <taxon>Insecta</taxon>
        <taxon>Pterygota</taxon>
        <taxon>Neoptera</taxon>
        <taxon>Endopterygota</taxon>
        <taxon>Hymenoptera</taxon>
        <taxon>Apocrita</taxon>
        <taxon>Proctotrupomorpha</taxon>
        <taxon>Chalcidoidea</taxon>
        <taxon>Trichogrammatidae</taxon>
        <taxon>Trichogramma</taxon>
    </lineage>
</organism>
<name>A0ABD2WV47_9HYME</name>
<protein>
    <recommendedName>
        <fullName evidence="3">Secreted protein</fullName>
    </recommendedName>
</protein>
<evidence type="ECO:0000313" key="1">
    <source>
        <dbReference type="EMBL" id="KAL3396372.1"/>
    </source>
</evidence>
<dbReference type="EMBL" id="JBJJXI010000071">
    <property type="protein sequence ID" value="KAL3396372.1"/>
    <property type="molecule type" value="Genomic_DNA"/>
</dbReference>
<dbReference type="AlphaFoldDB" id="A0ABD2WV47"/>
<keyword evidence="2" id="KW-1185">Reference proteome</keyword>
<evidence type="ECO:0008006" key="3">
    <source>
        <dbReference type="Google" id="ProtNLM"/>
    </source>
</evidence>
<evidence type="ECO:0000313" key="2">
    <source>
        <dbReference type="Proteomes" id="UP001627154"/>
    </source>
</evidence>